<dbReference type="GO" id="GO:0050660">
    <property type="term" value="F:flavin adenine dinucleotide binding"/>
    <property type="evidence" value="ECO:0007669"/>
    <property type="project" value="InterPro"/>
</dbReference>
<dbReference type="InterPro" id="IPR013786">
    <property type="entry name" value="AcylCoA_DH/ox_N"/>
</dbReference>
<dbReference type="PIRSF" id="PIRSF016578">
    <property type="entry name" value="HsaA"/>
    <property type="match status" value="1"/>
</dbReference>
<dbReference type="InterPro" id="IPR036250">
    <property type="entry name" value="AcylCo_DH-like_C"/>
</dbReference>
<dbReference type="FunFam" id="1.20.140.10:FF:000004">
    <property type="entry name" value="Acyl-CoA dehydrogenase FadE25"/>
    <property type="match status" value="1"/>
</dbReference>
<evidence type="ECO:0000256" key="5">
    <source>
        <dbReference type="RuleBase" id="RU362125"/>
    </source>
</evidence>
<dbReference type="InterPro" id="IPR037069">
    <property type="entry name" value="AcylCoA_DH/ox_N_sf"/>
</dbReference>
<evidence type="ECO:0000256" key="1">
    <source>
        <dbReference type="ARBA" id="ARBA00001974"/>
    </source>
</evidence>
<dbReference type="Gene3D" id="2.40.110.10">
    <property type="entry name" value="Butyryl-CoA Dehydrogenase, subunit A, domain 2"/>
    <property type="match status" value="1"/>
</dbReference>
<evidence type="ECO:0000259" key="8">
    <source>
        <dbReference type="Pfam" id="PF02771"/>
    </source>
</evidence>
<feature type="domain" description="Acyl-CoA dehydrogenase/oxidase C-terminal" evidence="6">
    <location>
        <begin position="225"/>
        <end position="372"/>
    </location>
</feature>
<comment type="cofactor">
    <cofactor evidence="1 5">
        <name>FAD</name>
        <dbReference type="ChEBI" id="CHEBI:57692"/>
    </cofactor>
</comment>
<dbReference type="SUPFAM" id="SSF47203">
    <property type="entry name" value="Acyl-CoA dehydrogenase C-terminal domain-like"/>
    <property type="match status" value="1"/>
</dbReference>
<dbReference type="Gene3D" id="1.10.540.10">
    <property type="entry name" value="Acyl-CoA dehydrogenase/oxidase, N-terminal domain"/>
    <property type="match status" value="1"/>
</dbReference>
<dbReference type="SUPFAM" id="SSF56645">
    <property type="entry name" value="Acyl-CoA dehydrogenase NM domain-like"/>
    <property type="match status" value="1"/>
</dbReference>
<dbReference type="Pfam" id="PF02771">
    <property type="entry name" value="Acyl-CoA_dh_N"/>
    <property type="match status" value="1"/>
</dbReference>
<evidence type="ECO:0000256" key="4">
    <source>
        <dbReference type="ARBA" id="ARBA00022827"/>
    </source>
</evidence>
<evidence type="ECO:0000256" key="2">
    <source>
        <dbReference type="ARBA" id="ARBA00009347"/>
    </source>
</evidence>
<keyword evidence="5" id="KW-0560">Oxidoreductase</keyword>
<organism evidence="9 10">
    <name type="scientific">Nocardiopsis mwathae</name>
    <dbReference type="NCBI Taxonomy" id="1472723"/>
    <lineage>
        <taxon>Bacteria</taxon>
        <taxon>Bacillati</taxon>
        <taxon>Actinomycetota</taxon>
        <taxon>Actinomycetes</taxon>
        <taxon>Streptosporangiales</taxon>
        <taxon>Nocardiopsidaceae</taxon>
        <taxon>Nocardiopsis</taxon>
    </lineage>
</organism>
<dbReference type="Pfam" id="PF02770">
    <property type="entry name" value="Acyl-CoA_dh_M"/>
    <property type="match status" value="1"/>
</dbReference>
<dbReference type="InterPro" id="IPR046373">
    <property type="entry name" value="Acyl-CoA_Oxase/DH_mid-dom_sf"/>
</dbReference>
<comment type="caution">
    <text evidence="9">The sequence shown here is derived from an EMBL/GenBank/DDBJ whole genome shotgun (WGS) entry which is preliminary data.</text>
</comment>
<dbReference type="InterPro" id="IPR009100">
    <property type="entry name" value="AcylCoA_DH/oxidase_NM_dom_sf"/>
</dbReference>
<protein>
    <submittedName>
        <fullName evidence="9">Alkylation response protein AidB-like acyl-CoA dehydrogenase</fullName>
    </submittedName>
</protein>
<evidence type="ECO:0000259" key="7">
    <source>
        <dbReference type="Pfam" id="PF02770"/>
    </source>
</evidence>
<dbReference type="Gene3D" id="1.20.140.10">
    <property type="entry name" value="Butyryl-CoA Dehydrogenase, subunit A, domain 3"/>
    <property type="match status" value="1"/>
</dbReference>
<keyword evidence="10" id="KW-1185">Reference proteome</keyword>
<feature type="domain" description="Acyl-CoA dehydrogenase/oxidase N-terminal" evidence="8">
    <location>
        <begin position="17"/>
        <end position="113"/>
    </location>
</feature>
<reference evidence="9 10" key="1">
    <citation type="submission" date="2020-08" db="EMBL/GenBank/DDBJ databases">
        <title>Sequencing the genomes of 1000 actinobacteria strains.</title>
        <authorList>
            <person name="Klenk H.-P."/>
        </authorList>
    </citation>
    <scope>NUCLEOTIDE SEQUENCE [LARGE SCALE GENOMIC DNA]</scope>
    <source>
        <strain evidence="9 10">DSM 46659</strain>
    </source>
</reference>
<dbReference type="PANTHER" id="PTHR43884:SF12">
    <property type="entry name" value="ISOVALERYL-COA DEHYDROGENASE, MITOCHONDRIAL-RELATED"/>
    <property type="match status" value="1"/>
</dbReference>
<dbReference type="InterPro" id="IPR006089">
    <property type="entry name" value="Acyl-CoA_DH_CS"/>
</dbReference>
<name>A0A7W9YFF4_9ACTN</name>
<dbReference type="Pfam" id="PF00441">
    <property type="entry name" value="Acyl-CoA_dh_1"/>
    <property type="match status" value="1"/>
</dbReference>
<evidence type="ECO:0000313" key="9">
    <source>
        <dbReference type="EMBL" id="MBB6170491.1"/>
    </source>
</evidence>
<evidence type="ECO:0000313" key="10">
    <source>
        <dbReference type="Proteomes" id="UP000546642"/>
    </source>
</evidence>
<dbReference type="InterPro" id="IPR006091">
    <property type="entry name" value="Acyl-CoA_Oxase/DH_mid-dom"/>
</dbReference>
<dbReference type="InterPro" id="IPR009075">
    <property type="entry name" value="AcylCo_DH/oxidase_C"/>
</dbReference>
<keyword evidence="4 5" id="KW-0274">FAD</keyword>
<dbReference type="RefSeq" id="WP_184073177.1">
    <property type="nucleotide sequence ID" value="NZ_JACHDS010000001.1"/>
</dbReference>
<sequence length="387" mass="41390">MDERLPEPLLERAVDLAADLAPRAAEFDRDERLPREVVKQMAEAGFLGATVPAEWGGLGLTPLQYGELTEVVGKACASTRALLTVHTSLVAETLAARSSRRIKEKYLPDLARGRRIACFALSEPGSGSDAGSETGEMSTTYTEKGDTFVLDGHKTWISFAGMADVLLVIATDGGVGSAFLVDRDMPGVEVRPISGMLGNRAAHMAEVVLSGVEVPAENLVSGIGAGFAFVANRALFHGRYSIAWAGVAIAQAALEEMCAYAARRDQFGARIGSFQLVQKMIADAVTDVSAARELCRRAGRLRGKRSPEAIAATNIAKYFSSTVASRVASDTVQVLGGNGCWSGYPAERLFREAKILEIIEGTSQVQQTLIADFGLTEFSKKDWVGKR</sequence>
<dbReference type="PROSITE" id="PS00072">
    <property type="entry name" value="ACYL_COA_DH_1"/>
    <property type="match status" value="1"/>
</dbReference>
<proteinExistence type="inferred from homology"/>
<evidence type="ECO:0000256" key="3">
    <source>
        <dbReference type="ARBA" id="ARBA00022630"/>
    </source>
</evidence>
<dbReference type="EMBL" id="JACHDS010000001">
    <property type="protein sequence ID" value="MBB6170491.1"/>
    <property type="molecule type" value="Genomic_DNA"/>
</dbReference>
<comment type="similarity">
    <text evidence="2 5">Belongs to the acyl-CoA dehydrogenase family.</text>
</comment>
<feature type="domain" description="Acyl-CoA oxidase/dehydrogenase middle" evidence="7">
    <location>
        <begin position="118"/>
        <end position="211"/>
    </location>
</feature>
<dbReference type="GO" id="GO:0003995">
    <property type="term" value="F:acyl-CoA dehydrogenase activity"/>
    <property type="evidence" value="ECO:0007669"/>
    <property type="project" value="InterPro"/>
</dbReference>
<dbReference type="PANTHER" id="PTHR43884">
    <property type="entry name" value="ACYL-COA DEHYDROGENASE"/>
    <property type="match status" value="1"/>
</dbReference>
<accession>A0A7W9YFF4</accession>
<dbReference type="AlphaFoldDB" id="A0A7W9YFF4"/>
<evidence type="ECO:0000259" key="6">
    <source>
        <dbReference type="Pfam" id="PF00441"/>
    </source>
</evidence>
<dbReference type="Proteomes" id="UP000546642">
    <property type="component" value="Unassembled WGS sequence"/>
</dbReference>
<gene>
    <name evidence="9" type="ORF">HNR23_000551</name>
</gene>
<keyword evidence="3 5" id="KW-0285">Flavoprotein</keyword>